<feature type="compositionally biased region" description="Basic and acidic residues" evidence="13">
    <location>
        <begin position="89"/>
        <end position="102"/>
    </location>
</feature>
<feature type="transmembrane region" description="Helical" evidence="14">
    <location>
        <begin position="522"/>
        <end position="541"/>
    </location>
</feature>
<feature type="domain" description="CopC" evidence="15">
    <location>
        <begin position="44"/>
        <end position="140"/>
    </location>
</feature>
<feature type="compositionally biased region" description="Low complexity" evidence="13">
    <location>
        <begin position="455"/>
        <end position="503"/>
    </location>
</feature>
<dbReference type="SUPFAM" id="SSF81296">
    <property type="entry name" value="E set domains"/>
    <property type="match status" value="1"/>
</dbReference>
<gene>
    <name evidence="17" type="ORF">CW362_30930</name>
</gene>
<comment type="subcellular location">
    <subcellularLocation>
        <location evidence="2">Cell membrane</location>
        <topology evidence="2">Multi-pass membrane protein</topology>
    </subcellularLocation>
    <subcellularLocation>
        <location evidence="1">Periplasm</location>
    </subcellularLocation>
</comment>
<dbReference type="PANTHER" id="PTHR34820:SF4">
    <property type="entry name" value="INNER MEMBRANE PROTEIN YEBZ"/>
    <property type="match status" value="1"/>
</dbReference>
<keyword evidence="11 14" id="KW-0472">Membrane</keyword>
<reference evidence="17 18" key="1">
    <citation type="submission" date="2017-12" db="EMBL/GenBank/DDBJ databases">
        <title>Streptomyces populusis sp. nov., a novel endophytic actinobacterium isolated from stems of Populus adenopoda Maxim.</title>
        <authorList>
            <person name="Wang Z."/>
        </authorList>
    </citation>
    <scope>NUCLEOTIDE SEQUENCE [LARGE SCALE GENOMIC DNA]</scope>
    <source>
        <strain evidence="17 18">A249</strain>
    </source>
</reference>
<sequence>MRIRRRRVNGNRQRQRRLGARALALLGSVLVLVLFGGVGGASAHAALTGTDPRDGSVLKSAPRQVTLTFSESIGLFDDSFRVLDPENRRVRTGEAEHTDGRSDTAGVTLPRGLGEGTYTVAWRVVSADSHPVSGAFTFSVGKPSATRAPLPPTAGDPVSSSLYDIARYAAYSGLALLIGTVTFVLGCGFRGSLRRLLVTGWWLLLGSTFALLLLRGPYERGTGPAEALDPASLSDTLAGRPGVVLVARLALLAAVAFVPTGALTRERGSGRGVLALGALFSLALAVTWAASEHASAGIQVPVAMVSSVLHLLAMAVWFGGLAALLTALHRPAEPVPPAVVTRFSRLALTSVAVLTVTGVYQSWRGLGSWDALTSTAYGRLLAVKLVLVALLLGGAAFSRRWTTRSVTAPATGTVPAERAAVPVAVAAGAPTGQGAVSGGLEEERTDGEDPDGRKAAAGAGAAAEGPGEDGPAPDGAAPDGPASDGPASDGAAEGPTTEVPAGAGATGGPGDPEYHRDLRRSVLAEVAVGLLVLVITTMLTGTQPGRAATESADAVAAVRRVTSKTTVVPFDVGTPGGHGKAQIELTPGQVGENSVQAVVFGPDGGLVTVPEVRLTFTLESQKVGPIDAQITDKGGYWTSDGLTLPLPGTWTMKVTVRTSDLDEVTVSKKVEID</sequence>
<feature type="transmembrane region" description="Helical" evidence="14">
    <location>
        <begin position="272"/>
        <end position="290"/>
    </location>
</feature>
<dbReference type="Gene3D" id="2.60.40.1220">
    <property type="match status" value="1"/>
</dbReference>
<evidence type="ECO:0000256" key="14">
    <source>
        <dbReference type="SAM" id="Phobius"/>
    </source>
</evidence>
<evidence type="ECO:0000256" key="12">
    <source>
        <dbReference type="ARBA" id="ARBA00070395"/>
    </source>
</evidence>
<evidence type="ECO:0000256" key="13">
    <source>
        <dbReference type="SAM" id="MobiDB-lite"/>
    </source>
</evidence>
<comment type="caution">
    <text evidence="17">The sequence shown here is derived from an EMBL/GenBank/DDBJ whole genome shotgun (WGS) entry which is preliminary data.</text>
</comment>
<dbReference type="GO" id="GO:0005507">
    <property type="term" value="F:copper ion binding"/>
    <property type="evidence" value="ECO:0007669"/>
    <property type="project" value="InterPro"/>
</dbReference>
<evidence type="ECO:0000256" key="2">
    <source>
        <dbReference type="ARBA" id="ARBA00004651"/>
    </source>
</evidence>
<keyword evidence="6" id="KW-0479">Metal-binding</keyword>
<evidence type="ECO:0000256" key="10">
    <source>
        <dbReference type="ARBA" id="ARBA00023008"/>
    </source>
</evidence>
<dbReference type="GO" id="GO:0046688">
    <property type="term" value="P:response to copper ion"/>
    <property type="evidence" value="ECO:0007669"/>
    <property type="project" value="InterPro"/>
</dbReference>
<keyword evidence="18" id="KW-1185">Reference proteome</keyword>
<comment type="similarity">
    <text evidence="3">Belongs to the CopC family.</text>
</comment>
<name>A0A2I0SH12_9ACTN</name>
<proteinExistence type="inferred from homology"/>
<keyword evidence="4" id="KW-1003">Cell membrane</keyword>
<dbReference type="Pfam" id="PF05425">
    <property type="entry name" value="CopD"/>
    <property type="match status" value="1"/>
</dbReference>
<dbReference type="AlphaFoldDB" id="A0A2I0SH12"/>
<dbReference type="OrthoDB" id="5242236at2"/>
<dbReference type="Pfam" id="PF04234">
    <property type="entry name" value="CopC"/>
    <property type="match status" value="1"/>
</dbReference>
<protein>
    <recommendedName>
        <fullName evidence="12">Protein YobA</fullName>
    </recommendedName>
</protein>
<dbReference type="EMBL" id="PJOS01000082">
    <property type="protein sequence ID" value="PKT69206.1"/>
    <property type="molecule type" value="Genomic_DNA"/>
</dbReference>
<feature type="transmembrane region" description="Helical" evidence="14">
    <location>
        <begin position="375"/>
        <end position="397"/>
    </location>
</feature>
<dbReference type="InterPro" id="IPR008457">
    <property type="entry name" value="Cu-R_CopD_dom"/>
</dbReference>
<dbReference type="Proteomes" id="UP000236178">
    <property type="component" value="Unassembled WGS sequence"/>
</dbReference>
<keyword evidence="5 14" id="KW-0812">Transmembrane</keyword>
<evidence type="ECO:0000313" key="17">
    <source>
        <dbReference type="EMBL" id="PKT69206.1"/>
    </source>
</evidence>
<dbReference type="InterPro" id="IPR032694">
    <property type="entry name" value="CopC/D"/>
</dbReference>
<dbReference type="FunFam" id="2.60.40.1220:FF:000001">
    <property type="entry name" value="CopC domain-containing protein YobA"/>
    <property type="match status" value="1"/>
</dbReference>
<dbReference type="GO" id="GO:0042597">
    <property type="term" value="C:periplasmic space"/>
    <property type="evidence" value="ECO:0007669"/>
    <property type="project" value="UniProtKB-SubCell"/>
</dbReference>
<organism evidence="17 18">
    <name type="scientific">Streptomyces populi</name>
    <dbReference type="NCBI Taxonomy" id="2058924"/>
    <lineage>
        <taxon>Bacteria</taxon>
        <taxon>Bacillati</taxon>
        <taxon>Actinomycetota</taxon>
        <taxon>Actinomycetes</taxon>
        <taxon>Kitasatosporales</taxon>
        <taxon>Streptomycetaceae</taxon>
        <taxon>Streptomyces</taxon>
    </lineage>
</organism>
<feature type="transmembrane region" description="Helical" evidence="14">
    <location>
        <begin position="302"/>
        <end position="325"/>
    </location>
</feature>
<evidence type="ECO:0000256" key="9">
    <source>
        <dbReference type="ARBA" id="ARBA00022989"/>
    </source>
</evidence>
<dbReference type="InterPro" id="IPR014756">
    <property type="entry name" value="Ig_E-set"/>
</dbReference>
<evidence type="ECO:0000256" key="7">
    <source>
        <dbReference type="ARBA" id="ARBA00022729"/>
    </source>
</evidence>
<dbReference type="InterPro" id="IPR007348">
    <property type="entry name" value="CopC_dom"/>
</dbReference>
<keyword evidence="10" id="KW-0186">Copper</keyword>
<evidence type="ECO:0000313" key="18">
    <source>
        <dbReference type="Proteomes" id="UP000236178"/>
    </source>
</evidence>
<dbReference type="GO" id="GO:0005886">
    <property type="term" value="C:plasma membrane"/>
    <property type="evidence" value="ECO:0007669"/>
    <property type="project" value="UniProtKB-SubCell"/>
</dbReference>
<feature type="region of interest" description="Disordered" evidence="13">
    <location>
        <begin position="430"/>
        <end position="515"/>
    </location>
</feature>
<evidence type="ECO:0000256" key="8">
    <source>
        <dbReference type="ARBA" id="ARBA00022764"/>
    </source>
</evidence>
<evidence type="ECO:0000256" key="4">
    <source>
        <dbReference type="ARBA" id="ARBA00022475"/>
    </source>
</evidence>
<dbReference type="GO" id="GO:0006825">
    <property type="term" value="P:copper ion transport"/>
    <property type="evidence" value="ECO:0007669"/>
    <property type="project" value="InterPro"/>
</dbReference>
<feature type="transmembrane region" description="Helical" evidence="14">
    <location>
        <begin position="196"/>
        <end position="218"/>
    </location>
</feature>
<evidence type="ECO:0000259" key="16">
    <source>
        <dbReference type="Pfam" id="PF05425"/>
    </source>
</evidence>
<dbReference type="InterPro" id="IPR014755">
    <property type="entry name" value="Cu-Rt/internalin_Ig-like"/>
</dbReference>
<keyword evidence="7" id="KW-0732">Signal</keyword>
<feature type="transmembrane region" description="Helical" evidence="14">
    <location>
        <begin position="168"/>
        <end position="189"/>
    </location>
</feature>
<keyword evidence="8" id="KW-0574">Periplasm</keyword>
<feature type="transmembrane region" description="Helical" evidence="14">
    <location>
        <begin position="238"/>
        <end position="260"/>
    </location>
</feature>
<evidence type="ECO:0000256" key="3">
    <source>
        <dbReference type="ARBA" id="ARBA00010509"/>
    </source>
</evidence>
<feature type="domain" description="Copper resistance protein D" evidence="16">
    <location>
        <begin position="338"/>
        <end position="418"/>
    </location>
</feature>
<feature type="transmembrane region" description="Helical" evidence="14">
    <location>
        <begin position="346"/>
        <end position="363"/>
    </location>
</feature>
<evidence type="ECO:0000256" key="6">
    <source>
        <dbReference type="ARBA" id="ARBA00022723"/>
    </source>
</evidence>
<accession>A0A2I0SH12</accession>
<evidence type="ECO:0000259" key="15">
    <source>
        <dbReference type="Pfam" id="PF04234"/>
    </source>
</evidence>
<dbReference type="PANTHER" id="PTHR34820">
    <property type="entry name" value="INNER MEMBRANE PROTEIN YEBZ"/>
    <property type="match status" value="1"/>
</dbReference>
<evidence type="ECO:0000256" key="11">
    <source>
        <dbReference type="ARBA" id="ARBA00023136"/>
    </source>
</evidence>
<keyword evidence="9 14" id="KW-1133">Transmembrane helix</keyword>
<evidence type="ECO:0000256" key="5">
    <source>
        <dbReference type="ARBA" id="ARBA00022692"/>
    </source>
</evidence>
<evidence type="ECO:0000256" key="1">
    <source>
        <dbReference type="ARBA" id="ARBA00004418"/>
    </source>
</evidence>
<feature type="region of interest" description="Disordered" evidence="13">
    <location>
        <begin position="89"/>
        <end position="108"/>
    </location>
</feature>